<dbReference type="GO" id="GO:0006952">
    <property type="term" value="P:defense response"/>
    <property type="evidence" value="ECO:0007669"/>
    <property type="project" value="UniProtKB-KW"/>
</dbReference>
<reference evidence="6 7" key="1">
    <citation type="journal article" date="2013" name="Curr. Biol.">
        <title>Shared signatures of parasitism and phylogenomics unite Cryptomycota and microsporidia.</title>
        <authorList>
            <person name="James T.Y."/>
            <person name="Pelin A."/>
            <person name="Bonen L."/>
            <person name="Ahrendt S."/>
            <person name="Sain D."/>
            <person name="Corradi N."/>
            <person name="Stajich J.E."/>
        </authorList>
    </citation>
    <scope>NUCLEOTIDE SEQUENCE [LARGE SCALE GENOMIC DNA]</scope>
    <source>
        <strain evidence="6 7">CSF55</strain>
    </source>
</reference>
<proteinExistence type="predicted"/>
<dbReference type="GO" id="GO:0004568">
    <property type="term" value="F:chitinase activity"/>
    <property type="evidence" value="ECO:0007669"/>
    <property type="project" value="InterPro"/>
</dbReference>
<feature type="compositionally biased region" description="Polar residues" evidence="3">
    <location>
        <begin position="351"/>
        <end position="375"/>
    </location>
</feature>
<feature type="compositionally biased region" description="Polar residues" evidence="3">
    <location>
        <begin position="197"/>
        <end position="243"/>
    </location>
</feature>
<evidence type="ECO:0000313" key="7">
    <source>
        <dbReference type="Proteomes" id="UP000030755"/>
    </source>
</evidence>
<dbReference type="Proteomes" id="UP000030755">
    <property type="component" value="Unassembled WGS sequence"/>
</dbReference>
<feature type="compositionally biased region" description="Low complexity" evidence="3">
    <location>
        <begin position="326"/>
        <end position="336"/>
    </location>
</feature>
<feature type="region of interest" description="Disordered" evidence="3">
    <location>
        <begin position="147"/>
        <end position="183"/>
    </location>
</feature>
<evidence type="ECO:0000256" key="3">
    <source>
        <dbReference type="SAM" id="MobiDB-lite"/>
    </source>
</evidence>
<evidence type="ECO:0000256" key="1">
    <source>
        <dbReference type="ARBA" id="ARBA00022821"/>
    </source>
</evidence>
<dbReference type="InterPro" id="IPR023346">
    <property type="entry name" value="Lysozyme-like_dom_sf"/>
</dbReference>
<dbReference type="HOGENOM" id="CLU_419871_0_0_1"/>
<keyword evidence="1" id="KW-0611">Plant defense</keyword>
<name>A0A075B0S3_ROZAC</name>
<protein>
    <submittedName>
        <fullName evidence="6">Lysozyme-like domain-containing protein</fullName>
    </submittedName>
</protein>
<feature type="compositionally biased region" description="Acidic residues" evidence="3">
    <location>
        <begin position="305"/>
        <end position="314"/>
    </location>
</feature>
<feature type="domain" description="Glycoside hydrolase family 19 catalytic" evidence="5">
    <location>
        <begin position="499"/>
        <end position="601"/>
    </location>
</feature>
<dbReference type="OrthoDB" id="5985073at2759"/>
<dbReference type="PANTHER" id="PTHR22595">
    <property type="entry name" value="CHITINASE-RELATED"/>
    <property type="match status" value="1"/>
</dbReference>
<organism evidence="6 7">
    <name type="scientific">Rozella allomycis (strain CSF55)</name>
    <dbReference type="NCBI Taxonomy" id="988480"/>
    <lineage>
        <taxon>Eukaryota</taxon>
        <taxon>Fungi</taxon>
        <taxon>Fungi incertae sedis</taxon>
        <taxon>Cryptomycota</taxon>
        <taxon>Cryptomycota incertae sedis</taxon>
        <taxon>Rozella</taxon>
    </lineage>
</organism>
<dbReference type="SUPFAM" id="SSF53955">
    <property type="entry name" value="Lysozyme-like"/>
    <property type="match status" value="1"/>
</dbReference>
<dbReference type="OMA" id="LTWPANY"/>
<dbReference type="STRING" id="988480.A0A075B0S3"/>
<dbReference type="GO" id="GO:0016998">
    <property type="term" value="P:cell wall macromolecule catabolic process"/>
    <property type="evidence" value="ECO:0007669"/>
    <property type="project" value="InterPro"/>
</dbReference>
<feature type="compositionally biased region" description="Polar residues" evidence="3">
    <location>
        <begin position="315"/>
        <end position="324"/>
    </location>
</feature>
<dbReference type="GO" id="GO:0006032">
    <property type="term" value="P:chitin catabolic process"/>
    <property type="evidence" value="ECO:0007669"/>
    <property type="project" value="InterPro"/>
</dbReference>
<dbReference type="Pfam" id="PF00182">
    <property type="entry name" value="Glyco_hydro_19"/>
    <property type="match status" value="1"/>
</dbReference>
<sequence length="653" mass="69414">MFYSHIRTNIILFVVFQTTLEAQKQTDNYLESPTLNNPAIPSPTLAPFVTASPSPTLAPFVTPSPSPTLAPFVTPSPSPTLAPYVIPSPSPTLAPFVIPSPSPTLAPFVIPSSPCPSKSSYVIPSPSPIPITAPGVIPSLAPGVLPDNYASQYQHRNPHPQKQNNNSQIKGASTNHGKQYNGDDWQSEALVSNVANTQGKQASVNSQSNENVATKGNPQPGTTTANGNDDSKTDSTGTNNTKAQAPGNVPTVSPPASESSYSSGNSNNASSNVVNDSKSDPDSSSLNRDQQSYNPPPVNYNPAGELEDEEDEDLQSGTTTNDAMDSNDSNVSSSVNYPPPATNPSVIGVNDSKSGPDSISTVSDQQNQSQGSLNSYPVDEVPKGDTQPGATTNNGNDGASPVTASPLDSQSSNSKGGLDNVPTNANKDSSKSPTNQDPKSASQNNPPNQGNSKQSGSTNFPINFGEFRDAVKVMGPQPSENVYKGFISGAEKEGILDKTELAMFLAQIMWESNGLKYKEEIGCSNGSCKTRYGGQPGDALSYHGRGYMQLSWKYNYEAASQALFQNDCLVRDPDLVKNDESISWQTSFWYWKERVHTKPGVSEGKFGVTTMAINGGECTGMFPVENARERFSNYKKIFAILKLPGAPIESGCY</sequence>
<dbReference type="PANTHER" id="PTHR22595:SF79">
    <property type="entry name" value="CHITINASE 12"/>
    <property type="match status" value="1"/>
</dbReference>
<keyword evidence="2" id="KW-1015">Disulfide bond</keyword>
<evidence type="ECO:0000256" key="2">
    <source>
        <dbReference type="ARBA" id="ARBA00023157"/>
    </source>
</evidence>
<accession>A0A075B0S3</accession>
<dbReference type="AlphaFoldDB" id="A0A075B0S3"/>
<gene>
    <name evidence="6" type="ORF">O9G_004817</name>
</gene>
<evidence type="ECO:0000256" key="4">
    <source>
        <dbReference type="SAM" id="SignalP"/>
    </source>
</evidence>
<keyword evidence="7" id="KW-1185">Reference proteome</keyword>
<dbReference type="InterPro" id="IPR000726">
    <property type="entry name" value="Glyco_hydro_19_cat"/>
</dbReference>
<feature type="region of interest" description="Disordered" evidence="3">
    <location>
        <begin position="197"/>
        <end position="462"/>
    </location>
</feature>
<dbReference type="CDD" id="cd00325">
    <property type="entry name" value="chitinase_GH19"/>
    <property type="match status" value="1"/>
</dbReference>
<feature type="compositionally biased region" description="Polar residues" evidence="3">
    <location>
        <begin position="388"/>
        <end position="461"/>
    </location>
</feature>
<feature type="compositionally biased region" description="Polar residues" evidence="3">
    <location>
        <begin position="149"/>
        <end position="178"/>
    </location>
</feature>
<evidence type="ECO:0000259" key="5">
    <source>
        <dbReference type="Pfam" id="PF00182"/>
    </source>
</evidence>
<evidence type="ECO:0000313" key="6">
    <source>
        <dbReference type="EMBL" id="EPZ35997.1"/>
    </source>
</evidence>
<dbReference type="Gene3D" id="1.10.530.10">
    <property type="match status" value="1"/>
</dbReference>
<feature type="compositionally biased region" description="Low complexity" evidence="3">
    <location>
        <begin position="254"/>
        <end position="276"/>
    </location>
</feature>
<keyword evidence="4" id="KW-0732">Signal</keyword>
<feature type="chain" id="PRO_5001704954" evidence="4">
    <location>
        <begin position="23"/>
        <end position="653"/>
    </location>
</feature>
<feature type="signal peptide" evidence="4">
    <location>
        <begin position="1"/>
        <end position="22"/>
    </location>
</feature>
<dbReference type="EMBL" id="KE560698">
    <property type="protein sequence ID" value="EPZ35997.1"/>
    <property type="molecule type" value="Genomic_DNA"/>
</dbReference>